<evidence type="ECO:0000313" key="17">
    <source>
        <dbReference type="Proteomes" id="UP000242700"/>
    </source>
</evidence>
<dbReference type="STRING" id="586411.SAMN05216187_10797"/>
<dbReference type="InterPro" id="IPR045031">
    <property type="entry name" value="DHP_synth-like"/>
</dbReference>
<evidence type="ECO:0000256" key="9">
    <source>
        <dbReference type="ARBA" id="ARBA00022842"/>
    </source>
</evidence>
<reference evidence="16" key="2">
    <citation type="submission" date="2016-10" db="EMBL/GenBank/DDBJ databases">
        <authorList>
            <person name="de Groot N.N."/>
        </authorList>
    </citation>
    <scope>NUCLEOTIDE SEQUENCE [LARGE SCALE GENOMIC DNA]</scope>
    <source>
        <strain evidence="16">CGMCC 1.8911</strain>
    </source>
</reference>
<gene>
    <name evidence="15" type="ORF">J2Z27_001041</name>
    <name evidence="16" type="ORF">SAMN05216187_10797</name>
</gene>
<dbReference type="Proteomes" id="UP000242700">
    <property type="component" value="Unassembled WGS sequence"/>
</dbReference>
<accession>A0A1G9B5F5</accession>
<proteinExistence type="inferred from homology"/>
<evidence type="ECO:0000256" key="2">
    <source>
        <dbReference type="ARBA" id="ARBA00001946"/>
    </source>
</evidence>
<evidence type="ECO:0000256" key="3">
    <source>
        <dbReference type="ARBA" id="ARBA00004763"/>
    </source>
</evidence>
<dbReference type="NCBIfam" id="TIGR01496">
    <property type="entry name" value="DHPS"/>
    <property type="match status" value="1"/>
</dbReference>
<dbReference type="SUPFAM" id="SSF51717">
    <property type="entry name" value="Dihydropteroate synthetase-like"/>
    <property type="match status" value="1"/>
</dbReference>
<reference evidence="17" key="1">
    <citation type="submission" date="2016-10" db="EMBL/GenBank/DDBJ databases">
        <authorList>
            <person name="Varghese N."/>
            <person name="Submissions S."/>
        </authorList>
    </citation>
    <scope>NUCLEOTIDE SEQUENCE [LARGE SCALE GENOMIC DNA]</scope>
    <source>
        <strain evidence="17">CGMCC 1.8911</strain>
    </source>
</reference>
<evidence type="ECO:0000256" key="1">
    <source>
        <dbReference type="ARBA" id="ARBA00000012"/>
    </source>
</evidence>
<dbReference type="GO" id="GO:0046654">
    <property type="term" value="P:tetrahydrofolate biosynthetic process"/>
    <property type="evidence" value="ECO:0007669"/>
    <property type="project" value="UniProtKB-UniPathway"/>
</dbReference>
<evidence type="ECO:0000256" key="10">
    <source>
        <dbReference type="ARBA" id="ARBA00022909"/>
    </source>
</evidence>
<dbReference type="PANTHER" id="PTHR20941:SF1">
    <property type="entry name" value="FOLIC ACID SYNTHESIS PROTEIN FOL1"/>
    <property type="match status" value="1"/>
</dbReference>
<keyword evidence="10 13" id="KW-0289">Folate biosynthesis</keyword>
<evidence type="ECO:0000256" key="8">
    <source>
        <dbReference type="ARBA" id="ARBA00022723"/>
    </source>
</evidence>
<dbReference type="PANTHER" id="PTHR20941">
    <property type="entry name" value="FOLATE SYNTHESIS PROTEINS"/>
    <property type="match status" value="1"/>
</dbReference>
<dbReference type="Proteomes" id="UP001519348">
    <property type="component" value="Unassembled WGS sequence"/>
</dbReference>
<dbReference type="GO" id="GO:0004156">
    <property type="term" value="F:dihydropteroate synthase activity"/>
    <property type="evidence" value="ECO:0007669"/>
    <property type="project" value="UniProtKB-EC"/>
</dbReference>
<dbReference type="InterPro" id="IPR000489">
    <property type="entry name" value="Pterin-binding_dom"/>
</dbReference>
<dbReference type="OrthoDB" id="9811744at2"/>
<evidence type="ECO:0000256" key="4">
    <source>
        <dbReference type="ARBA" id="ARBA00009503"/>
    </source>
</evidence>
<dbReference type="PROSITE" id="PS50972">
    <property type="entry name" value="PTERIN_BINDING"/>
    <property type="match status" value="1"/>
</dbReference>
<sequence length="265" mass="29119">MERLKVMGILNTTPDSFSDGGKYNSVDNAVQRALEMVEEGVDIIDVGGYSTRPGGYTEITADTEIERTVPVIKAIRAAGVTVDISVDTFRSEVARAVLEAGATMINDQWRGIYDEKILDIAAEYDAPIFLMHNNDHSTYQDVVKDMIAELKASADLALKHGVKKENIWLDPGIGFVKSRDEDIEVMRHLDQLVKEGYPVLLATSRKRMVKKLIGGTTDADERDAGTLATTIIGIDAGVKAVRVHNVKMNRQAADVYMKLKGDYSG</sequence>
<dbReference type="InterPro" id="IPR011005">
    <property type="entry name" value="Dihydropteroate_synth-like_sf"/>
</dbReference>
<evidence type="ECO:0000256" key="5">
    <source>
        <dbReference type="ARBA" id="ARBA00012458"/>
    </source>
</evidence>
<dbReference type="UniPathway" id="UPA00077">
    <property type="reaction ID" value="UER00156"/>
</dbReference>
<evidence type="ECO:0000313" key="16">
    <source>
        <dbReference type="EMBL" id="SDK34324.1"/>
    </source>
</evidence>
<dbReference type="InterPro" id="IPR006390">
    <property type="entry name" value="DHP_synth_dom"/>
</dbReference>
<evidence type="ECO:0000313" key="15">
    <source>
        <dbReference type="EMBL" id="MBP1952002.1"/>
    </source>
</evidence>
<evidence type="ECO:0000256" key="7">
    <source>
        <dbReference type="ARBA" id="ARBA00022679"/>
    </source>
</evidence>
<organism evidence="16 17">
    <name type="scientific">Jeotgalicoccus aerolatus</name>
    <dbReference type="NCBI Taxonomy" id="709510"/>
    <lineage>
        <taxon>Bacteria</taxon>
        <taxon>Bacillati</taxon>
        <taxon>Bacillota</taxon>
        <taxon>Bacilli</taxon>
        <taxon>Bacillales</taxon>
        <taxon>Staphylococcaceae</taxon>
        <taxon>Jeotgalicoccus</taxon>
    </lineage>
</organism>
<keyword evidence="18" id="KW-1185">Reference proteome</keyword>
<dbReference type="EC" id="2.5.1.15" evidence="5 13"/>
<evidence type="ECO:0000256" key="6">
    <source>
        <dbReference type="ARBA" id="ARBA00016919"/>
    </source>
</evidence>
<protein>
    <recommendedName>
        <fullName evidence="6 13">Dihydropteroate synthase</fullName>
        <shortName evidence="13">DHPS</shortName>
        <ecNumber evidence="5 13">2.5.1.15</ecNumber>
    </recommendedName>
    <alternativeName>
        <fullName evidence="11 13">Dihydropteroate pyrophosphorylase</fullName>
    </alternativeName>
</protein>
<dbReference type="GO" id="GO:0046872">
    <property type="term" value="F:metal ion binding"/>
    <property type="evidence" value="ECO:0007669"/>
    <property type="project" value="UniProtKB-KW"/>
</dbReference>
<feature type="domain" description="Pterin-binding" evidence="14">
    <location>
        <begin position="4"/>
        <end position="254"/>
    </location>
</feature>
<dbReference type="CDD" id="cd00739">
    <property type="entry name" value="DHPS"/>
    <property type="match status" value="1"/>
</dbReference>
<keyword evidence="7 13" id="KW-0808">Transferase</keyword>
<dbReference type="EMBL" id="JAGGKN010000003">
    <property type="protein sequence ID" value="MBP1952002.1"/>
    <property type="molecule type" value="Genomic_DNA"/>
</dbReference>
<dbReference type="EMBL" id="FNFI01000007">
    <property type="protein sequence ID" value="SDK34324.1"/>
    <property type="molecule type" value="Genomic_DNA"/>
</dbReference>
<dbReference type="FunFam" id="3.20.20.20:FF:000006">
    <property type="entry name" value="Dihydropteroate synthase"/>
    <property type="match status" value="1"/>
</dbReference>
<evidence type="ECO:0000313" key="18">
    <source>
        <dbReference type="Proteomes" id="UP001519348"/>
    </source>
</evidence>
<dbReference type="GO" id="GO:0005829">
    <property type="term" value="C:cytosol"/>
    <property type="evidence" value="ECO:0007669"/>
    <property type="project" value="TreeGrafter"/>
</dbReference>
<evidence type="ECO:0000259" key="14">
    <source>
        <dbReference type="PROSITE" id="PS50972"/>
    </source>
</evidence>
<comment type="similarity">
    <text evidence="4 13">Belongs to the DHPS family.</text>
</comment>
<dbReference type="PROSITE" id="PS00792">
    <property type="entry name" value="DHPS_1"/>
    <property type="match status" value="1"/>
</dbReference>
<name>A0A1G9B5F5_9STAP</name>
<dbReference type="PROSITE" id="PS00793">
    <property type="entry name" value="DHPS_2"/>
    <property type="match status" value="1"/>
</dbReference>
<evidence type="ECO:0000256" key="12">
    <source>
        <dbReference type="ARBA" id="ARBA00053449"/>
    </source>
</evidence>
<dbReference type="AlphaFoldDB" id="A0A1G9B5F5"/>
<dbReference type="Pfam" id="PF00809">
    <property type="entry name" value="Pterin_bind"/>
    <property type="match status" value="1"/>
</dbReference>
<comment type="cofactor">
    <cofactor evidence="2 13">
        <name>Mg(2+)</name>
        <dbReference type="ChEBI" id="CHEBI:18420"/>
    </cofactor>
</comment>
<reference evidence="15 18" key="3">
    <citation type="submission" date="2021-03" db="EMBL/GenBank/DDBJ databases">
        <title>Genomic Encyclopedia of Type Strains, Phase IV (KMG-IV): sequencing the most valuable type-strain genomes for metagenomic binning, comparative biology and taxonomic classification.</title>
        <authorList>
            <person name="Goeker M."/>
        </authorList>
    </citation>
    <scope>NUCLEOTIDE SEQUENCE [LARGE SCALE GENOMIC DNA]</scope>
    <source>
        <strain evidence="15 18">DSM 22420</strain>
    </source>
</reference>
<dbReference type="GO" id="GO:0046656">
    <property type="term" value="P:folic acid biosynthetic process"/>
    <property type="evidence" value="ECO:0007669"/>
    <property type="project" value="UniProtKB-KW"/>
</dbReference>
<comment type="pathway">
    <text evidence="3 13">Cofactor biosynthesis; tetrahydrofolate biosynthesis; 7,8-dihydrofolate from 2-amino-4-hydroxy-6-hydroxymethyl-7,8-dihydropteridine diphosphate and 4-aminobenzoate: step 1/2.</text>
</comment>
<comment type="function">
    <text evidence="12 13">Catalyzes the condensation of para-aminobenzoate (pABA) with 6-hydroxymethyl-7,8-dihydropterin diphosphate (DHPt-PP) to form 7,8-dihydropteroate (H2Pte), the immediate precursor of folate derivatives.</text>
</comment>
<evidence type="ECO:0000256" key="13">
    <source>
        <dbReference type="RuleBase" id="RU361205"/>
    </source>
</evidence>
<dbReference type="RefSeq" id="WP_092598079.1">
    <property type="nucleotide sequence ID" value="NZ_BMCN01000003.1"/>
</dbReference>
<comment type="catalytic activity">
    <reaction evidence="1">
        <text>(7,8-dihydropterin-6-yl)methyl diphosphate + 4-aminobenzoate = 7,8-dihydropteroate + diphosphate</text>
        <dbReference type="Rhea" id="RHEA:19949"/>
        <dbReference type="ChEBI" id="CHEBI:17836"/>
        <dbReference type="ChEBI" id="CHEBI:17839"/>
        <dbReference type="ChEBI" id="CHEBI:33019"/>
        <dbReference type="ChEBI" id="CHEBI:72950"/>
        <dbReference type="EC" id="2.5.1.15"/>
    </reaction>
</comment>
<keyword evidence="9 13" id="KW-0460">Magnesium</keyword>
<keyword evidence="8 13" id="KW-0479">Metal-binding</keyword>
<dbReference type="Gene3D" id="3.20.20.20">
    <property type="entry name" value="Dihydropteroate synthase-like"/>
    <property type="match status" value="1"/>
</dbReference>
<evidence type="ECO:0000256" key="11">
    <source>
        <dbReference type="ARBA" id="ARBA00030193"/>
    </source>
</evidence>